<comment type="caution">
    <text evidence="4">The sequence shown here is derived from an EMBL/GenBank/DDBJ whole genome shotgun (WGS) entry which is preliminary data.</text>
</comment>
<protein>
    <submittedName>
        <fullName evidence="4">Chaperonin 10-like protein</fullName>
    </submittedName>
</protein>
<proteinExistence type="inferred from homology"/>
<dbReference type="Proteomes" id="UP001498771">
    <property type="component" value="Unassembled WGS sequence"/>
</dbReference>
<dbReference type="InterPro" id="IPR020818">
    <property type="entry name" value="Chaperonin_GroES"/>
</dbReference>
<evidence type="ECO:0000256" key="1">
    <source>
        <dbReference type="ARBA" id="ARBA00006975"/>
    </source>
</evidence>
<evidence type="ECO:0000313" key="4">
    <source>
        <dbReference type="EMBL" id="KAK7202530.1"/>
    </source>
</evidence>
<name>A0ABR1EY67_9ASCO</name>
<evidence type="ECO:0000256" key="2">
    <source>
        <dbReference type="ARBA" id="ARBA00023186"/>
    </source>
</evidence>
<organism evidence="4 5">
    <name type="scientific">Myxozyma melibiosi</name>
    <dbReference type="NCBI Taxonomy" id="54550"/>
    <lineage>
        <taxon>Eukaryota</taxon>
        <taxon>Fungi</taxon>
        <taxon>Dikarya</taxon>
        <taxon>Ascomycota</taxon>
        <taxon>Saccharomycotina</taxon>
        <taxon>Lipomycetes</taxon>
        <taxon>Lipomycetales</taxon>
        <taxon>Lipomycetaceae</taxon>
        <taxon>Myxozyma</taxon>
    </lineage>
</organism>
<dbReference type="CDD" id="cd00320">
    <property type="entry name" value="cpn10"/>
    <property type="match status" value="1"/>
</dbReference>
<reference evidence="4 5" key="1">
    <citation type="submission" date="2024-03" db="EMBL/GenBank/DDBJ databases">
        <title>Genome-scale model development and genomic sequencing of the oleaginous clade Lipomyces.</title>
        <authorList>
            <consortium name="Lawrence Berkeley National Laboratory"/>
            <person name="Czajka J.J."/>
            <person name="Han Y."/>
            <person name="Kim J."/>
            <person name="Mondo S.J."/>
            <person name="Hofstad B.A."/>
            <person name="Robles A."/>
            <person name="Haridas S."/>
            <person name="Riley R."/>
            <person name="LaButti K."/>
            <person name="Pangilinan J."/>
            <person name="Andreopoulos W."/>
            <person name="Lipzen A."/>
            <person name="Yan J."/>
            <person name="Wang M."/>
            <person name="Ng V."/>
            <person name="Grigoriev I.V."/>
            <person name="Spatafora J.W."/>
            <person name="Magnuson J.K."/>
            <person name="Baker S.E."/>
            <person name="Pomraning K.R."/>
        </authorList>
    </citation>
    <scope>NUCLEOTIDE SEQUENCE [LARGE SCALE GENOMIC DNA]</scope>
    <source>
        <strain evidence="4 5">Phaff 52-87</strain>
    </source>
</reference>
<gene>
    <name evidence="4" type="ORF">BZA70DRAFT_285293</name>
</gene>
<dbReference type="Pfam" id="PF00166">
    <property type="entry name" value="Cpn10"/>
    <property type="match status" value="1"/>
</dbReference>
<dbReference type="InterPro" id="IPR011032">
    <property type="entry name" value="GroES-like_sf"/>
</dbReference>
<dbReference type="PRINTS" id="PR00297">
    <property type="entry name" value="CHAPERONIN10"/>
</dbReference>
<dbReference type="InterPro" id="IPR037124">
    <property type="entry name" value="Chaperonin_GroES_sf"/>
</dbReference>
<evidence type="ECO:0000256" key="3">
    <source>
        <dbReference type="RuleBase" id="RU003479"/>
    </source>
</evidence>
<comment type="similarity">
    <text evidence="1 3">Belongs to the GroES chaperonin family.</text>
</comment>
<dbReference type="PROSITE" id="PS00681">
    <property type="entry name" value="CHAPERONINS_CPN10"/>
    <property type="match status" value="1"/>
</dbReference>
<dbReference type="InterPro" id="IPR018369">
    <property type="entry name" value="Chaprnonin_Cpn10_CS"/>
</dbReference>
<accession>A0ABR1EY67</accession>
<dbReference type="PANTHER" id="PTHR10772:SF0">
    <property type="entry name" value="10 KDA HEAT SHOCK PROTEIN, MITOCHONDRIAL"/>
    <property type="match status" value="1"/>
</dbReference>
<dbReference type="Gene3D" id="2.30.33.40">
    <property type="entry name" value="GroES chaperonin"/>
    <property type="match status" value="1"/>
</dbReference>
<dbReference type="SMART" id="SM00883">
    <property type="entry name" value="Cpn10"/>
    <property type="match status" value="1"/>
</dbReference>
<dbReference type="HAMAP" id="MF_00580">
    <property type="entry name" value="CH10"/>
    <property type="match status" value="1"/>
</dbReference>
<keyword evidence="5" id="KW-1185">Reference proteome</keyword>
<dbReference type="PANTHER" id="PTHR10772">
    <property type="entry name" value="10 KDA HEAT SHOCK PROTEIN"/>
    <property type="match status" value="1"/>
</dbReference>
<dbReference type="RefSeq" id="XP_064765563.1">
    <property type="nucleotide sequence ID" value="XM_064913712.1"/>
</dbReference>
<dbReference type="GeneID" id="90039224"/>
<keyword evidence="2 3" id="KW-0143">Chaperone</keyword>
<dbReference type="SUPFAM" id="SSF50129">
    <property type="entry name" value="GroES-like"/>
    <property type="match status" value="1"/>
</dbReference>
<dbReference type="EMBL" id="JBBJBU010000016">
    <property type="protein sequence ID" value="KAK7202530.1"/>
    <property type="molecule type" value="Genomic_DNA"/>
</dbReference>
<evidence type="ECO:0000313" key="5">
    <source>
        <dbReference type="Proteomes" id="UP001498771"/>
    </source>
</evidence>
<sequence>MATTLRSIRGLTPLLDRILVQRVKAENKTASGLYIPEKNVEKLNEAKVLATGPGAFDQNGKLMPVSVKAGDRVLIPPFGGSTVKVGDEDYILFRDHEILAKISEE</sequence>